<keyword evidence="11" id="KW-0411">Iron-sulfur</keyword>
<proteinExistence type="inferred from homology"/>
<keyword evidence="10" id="KW-0408">Iron</keyword>
<evidence type="ECO:0000259" key="18">
    <source>
        <dbReference type="PROSITE" id="PS51918"/>
    </source>
</evidence>
<comment type="cofactor">
    <cofactor evidence="1">
        <name>[4Fe-4S] cluster</name>
        <dbReference type="ChEBI" id="CHEBI:49883"/>
    </cofactor>
</comment>
<dbReference type="InterPro" id="IPR002792">
    <property type="entry name" value="TRAM_dom"/>
</dbReference>
<evidence type="ECO:0000256" key="6">
    <source>
        <dbReference type="ARBA" id="ARBA00022679"/>
    </source>
</evidence>
<organism evidence="19 20">
    <name type="scientific">Kryptobacter tengchongensis</name>
    <dbReference type="NCBI Taxonomy" id="1643429"/>
    <lineage>
        <taxon>Bacteria</taxon>
        <taxon>Pseudomonadati</taxon>
        <taxon>Candidatus Kryptoniota</taxon>
        <taxon>Candidatus Kryptobacter</taxon>
    </lineage>
</organism>
<comment type="function">
    <text evidence="2">Catalyzes the methylthiolation of N6-threonylcarbamoyladenosine (t(6)A), leading to the formation of 2-methylthio-N6-threonylcarbamoyladenosine (ms(2)t(6)A) at position 37 in tRNAs that read codons beginning with adenine.</text>
</comment>
<evidence type="ECO:0000259" key="17">
    <source>
        <dbReference type="PROSITE" id="PS51449"/>
    </source>
</evidence>
<evidence type="ECO:0000256" key="2">
    <source>
        <dbReference type="ARBA" id="ARBA00002399"/>
    </source>
</evidence>
<evidence type="ECO:0000256" key="8">
    <source>
        <dbReference type="ARBA" id="ARBA00022694"/>
    </source>
</evidence>
<dbReference type="GO" id="GO:0046872">
    <property type="term" value="F:metal ion binding"/>
    <property type="evidence" value="ECO:0007669"/>
    <property type="project" value="UniProtKB-KW"/>
</dbReference>
<evidence type="ECO:0000256" key="14">
    <source>
        <dbReference type="ARBA" id="ARBA00061574"/>
    </source>
</evidence>
<keyword evidence="8" id="KW-0819">tRNA processing</keyword>
<sequence>MKKVSFYTVGCKLNFAETSTIGEEFKKRGFEIVEFGEPSDVCVINTCSVTENADKDCRRAVRKALKISPNAFIIVTGCYAQLRPHEIAQIEGVDLILGSNEKFKIFDYISDFQKNYHAQIFVSPITGVNEFHIASSTPASDRTRAFLKVQDGCDYNCSYCTIPLARGESRSPEISLITERAKTLAQLGYKEIVLSGVNVGDYGRKIGTSLFELVKELEKINGIERIRISSIEPNLLTEEMIDYFINSEKICNHFHIPLQSGSDEILRKMRRRYNTALYRKRIEYIKEKDPNACIGADVIVGFPGETETHFEATYNFINELPISYLHVFTYSERPNTDAVNLPDKVPVNERHKRSEMLRNLGLKKKMNFYREMVGKTFDVLWEAEVKDEMMFGFTKNYVKVKMKYEPSLVNKITPVKITGVENLTAIGEIVSDWKTSPKSEFLFKNKKEVLQ</sequence>
<dbReference type="Gene3D" id="3.40.50.12160">
    <property type="entry name" value="Methylthiotransferase, N-terminal domain"/>
    <property type="match status" value="1"/>
</dbReference>
<dbReference type="InterPro" id="IPR006467">
    <property type="entry name" value="MiaB-like_bact"/>
</dbReference>
<dbReference type="Gene3D" id="3.80.30.20">
    <property type="entry name" value="tm_1862 like domain"/>
    <property type="match status" value="1"/>
</dbReference>
<dbReference type="PROSITE" id="PS50926">
    <property type="entry name" value="TRAM"/>
    <property type="match status" value="1"/>
</dbReference>
<gene>
    <name evidence="19" type="ORF">JGI24_00288</name>
</gene>
<dbReference type="InterPro" id="IPR058240">
    <property type="entry name" value="rSAM_sf"/>
</dbReference>
<evidence type="ECO:0000259" key="16">
    <source>
        <dbReference type="PROSITE" id="PS50926"/>
    </source>
</evidence>
<evidence type="ECO:0000256" key="12">
    <source>
        <dbReference type="ARBA" id="ARBA00031213"/>
    </source>
</evidence>
<evidence type="ECO:0000256" key="9">
    <source>
        <dbReference type="ARBA" id="ARBA00022723"/>
    </source>
</evidence>
<dbReference type="GO" id="GO:0051539">
    <property type="term" value="F:4 iron, 4 sulfur cluster binding"/>
    <property type="evidence" value="ECO:0007669"/>
    <property type="project" value="UniProtKB-KW"/>
</dbReference>
<name>A0A656D2C5_KRYT1</name>
<dbReference type="InterPro" id="IPR007197">
    <property type="entry name" value="rSAM"/>
</dbReference>
<dbReference type="SFLD" id="SFLDG01061">
    <property type="entry name" value="methylthiotransferase"/>
    <property type="match status" value="1"/>
</dbReference>
<dbReference type="AlphaFoldDB" id="A0A656D2C5"/>
<dbReference type="Pfam" id="PF04055">
    <property type="entry name" value="Radical_SAM"/>
    <property type="match status" value="1"/>
</dbReference>
<dbReference type="SMART" id="SM00729">
    <property type="entry name" value="Elp3"/>
    <property type="match status" value="1"/>
</dbReference>
<comment type="catalytic activity">
    <reaction evidence="13">
        <text>N(6)-L-threonylcarbamoyladenosine(37) in tRNA + (sulfur carrier)-SH + AH2 + 2 S-adenosyl-L-methionine = 2-methylsulfanyl-N(6)-L-threonylcarbamoyladenosine(37) in tRNA + (sulfur carrier)-H + 5'-deoxyadenosine + L-methionine + A + S-adenosyl-L-homocysteine + 2 H(+)</text>
        <dbReference type="Rhea" id="RHEA:37075"/>
        <dbReference type="Rhea" id="RHEA-COMP:10163"/>
        <dbReference type="Rhea" id="RHEA-COMP:11092"/>
        <dbReference type="Rhea" id="RHEA-COMP:14737"/>
        <dbReference type="Rhea" id="RHEA-COMP:14739"/>
        <dbReference type="ChEBI" id="CHEBI:13193"/>
        <dbReference type="ChEBI" id="CHEBI:15378"/>
        <dbReference type="ChEBI" id="CHEBI:17319"/>
        <dbReference type="ChEBI" id="CHEBI:17499"/>
        <dbReference type="ChEBI" id="CHEBI:29917"/>
        <dbReference type="ChEBI" id="CHEBI:57844"/>
        <dbReference type="ChEBI" id="CHEBI:57856"/>
        <dbReference type="ChEBI" id="CHEBI:59789"/>
        <dbReference type="ChEBI" id="CHEBI:64428"/>
        <dbReference type="ChEBI" id="CHEBI:74418"/>
        <dbReference type="ChEBI" id="CHEBI:74420"/>
        <dbReference type="EC" id="2.8.4.5"/>
    </reaction>
</comment>
<keyword evidence="4" id="KW-0004">4Fe-4S</keyword>
<evidence type="ECO:0000256" key="11">
    <source>
        <dbReference type="ARBA" id="ARBA00023014"/>
    </source>
</evidence>
<keyword evidence="5" id="KW-0963">Cytoplasm</keyword>
<keyword evidence="7" id="KW-0949">S-adenosyl-L-methionine</keyword>
<keyword evidence="6 19" id="KW-0808">Transferase</keyword>
<dbReference type="PROSITE" id="PS51918">
    <property type="entry name" value="RADICAL_SAM"/>
    <property type="match status" value="1"/>
</dbReference>
<evidence type="ECO:0000313" key="20">
    <source>
        <dbReference type="Proteomes" id="UP000243065"/>
    </source>
</evidence>
<dbReference type="FunFam" id="3.40.50.12160:FF:000004">
    <property type="entry name" value="Threonylcarbamoyladenosine tRNA methylthiotransferase MtaB"/>
    <property type="match status" value="1"/>
</dbReference>
<evidence type="ECO:0000256" key="3">
    <source>
        <dbReference type="ARBA" id="ARBA00013273"/>
    </source>
</evidence>
<accession>A0A656D2C5</accession>
<evidence type="ECO:0000256" key="5">
    <source>
        <dbReference type="ARBA" id="ARBA00022490"/>
    </source>
</evidence>
<dbReference type="SFLD" id="SFLDS00029">
    <property type="entry name" value="Radical_SAM"/>
    <property type="match status" value="1"/>
</dbReference>
<dbReference type="NCBIfam" id="TIGR00089">
    <property type="entry name" value="MiaB/RimO family radical SAM methylthiotransferase"/>
    <property type="match status" value="1"/>
</dbReference>
<dbReference type="PANTHER" id="PTHR11918">
    <property type="entry name" value="RADICAL SAM PROTEINS"/>
    <property type="match status" value="1"/>
</dbReference>
<dbReference type="InterPro" id="IPR020612">
    <property type="entry name" value="Methylthiotransferase_CS"/>
</dbReference>
<evidence type="ECO:0000256" key="4">
    <source>
        <dbReference type="ARBA" id="ARBA00022485"/>
    </source>
</evidence>
<dbReference type="InterPro" id="IPR013848">
    <property type="entry name" value="Methylthiotransferase_N"/>
</dbReference>
<feature type="domain" description="TRAM" evidence="16">
    <location>
        <begin position="370"/>
        <end position="431"/>
    </location>
</feature>
<reference evidence="19 20" key="1">
    <citation type="submission" date="2015-11" db="EMBL/GenBank/DDBJ databases">
        <authorList>
            <person name="Varghese N."/>
        </authorList>
    </citation>
    <scope>NUCLEOTIDE SEQUENCE [LARGE SCALE GENOMIC DNA]</scope>
    <source>
        <strain evidence="19 20">JGI-24</strain>
    </source>
</reference>
<dbReference type="PROSITE" id="PS51449">
    <property type="entry name" value="MTTASE_N"/>
    <property type="match status" value="1"/>
</dbReference>
<dbReference type="InterPro" id="IPR005839">
    <property type="entry name" value="Methylthiotransferase"/>
</dbReference>
<dbReference type="NCBIfam" id="TIGR01579">
    <property type="entry name" value="MiaB-like-C"/>
    <property type="match status" value="1"/>
</dbReference>
<dbReference type="SFLD" id="SFLDG01082">
    <property type="entry name" value="B12-binding_domain_containing"/>
    <property type="match status" value="1"/>
</dbReference>
<evidence type="ECO:0000256" key="15">
    <source>
        <dbReference type="ARBA" id="ARBA00069898"/>
    </source>
</evidence>
<comment type="similarity">
    <text evidence="14">Belongs to the methylthiotransferase family. MtaB subfamily.</text>
</comment>
<dbReference type="OrthoDB" id="9805215at2"/>
<dbReference type="FunFam" id="3.80.30.20:FF:000001">
    <property type="entry name" value="tRNA-2-methylthio-N(6)-dimethylallyladenosine synthase 2"/>
    <property type="match status" value="1"/>
</dbReference>
<feature type="domain" description="MTTase N-terminal" evidence="17">
    <location>
        <begin position="2"/>
        <end position="114"/>
    </location>
</feature>
<dbReference type="GO" id="GO:0035598">
    <property type="term" value="F:tRNA (N(6)-L-threonylcarbamoyladenosine(37)-C(2))-methylthiotransferase activity"/>
    <property type="evidence" value="ECO:0007669"/>
    <property type="project" value="UniProtKB-EC"/>
</dbReference>
<evidence type="ECO:0000256" key="7">
    <source>
        <dbReference type="ARBA" id="ARBA00022691"/>
    </source>
</evidence>
<dbReference type="InterPro" id="IPR006638">
    <property type="entry name" value="Elp3/MiaA/NifB-like_rSAM"/>
</dbReference>
<dbReference type="Proteomes" id="UP000243065">
    <property type="component" value="Unassembled WGS sequence"/>
</dbReference>
<dbReference type="Pfam" id="PF00919">
    <property type="entry name" value="UPF0004"/>
    <property type="match status" value="1"/>
</dbReference>
<dbReference type="EC" id="2.8.4.5" evidence="3"/>
<evidence type="ECO:0000313" key="19">
    <source>
        <dbReference type="EMBL" id="CUS97514.1"/>
    </source>
</evidence>
<evidence type="ECO:0000256" key="10">
    <source>
        <dbReference type="ARBA" id="ARBA00023004"/>
    </source>
</evidence>
<dbReference type="CDD" id="cd01335">
    <property type="entry name" value="Radical_SAM"/>
    <property type="match status" value="1"/>
</dbReference>
<protein>
    <recommendedName>
        <fullName evidence="15">Threonylcarbamoyladenosine tRNA methylthiotransferase MtaB</fullName>
        <ecNumber evidence="3">2.8.4.5</ecNumber>
    </recommendedName>
    <alternativeName>
        <fullName evidence="12">tRNA-t(6)A37 methylthiotransferase</fullName>
    </alternativeName>
</protein>
<evidence type="ECO:0000256" key="1">
    <source>
        <dbReference type="ARBA" id="ARBA00001966"/>
    </source>
</evidence>
<dbReference type="InterPro" id="IPR038135">
    <property type="entry name" value="Methylthiotransferase_N_sf"/>
</dbReference>
<dbReference type="EMBL" id="CZVU01000007">
    <property type="protein sequence ID" value="CUS97514.1"/>
    <property type="molecule type" value="Genomic_DNA"/>
</dbReference>
<dbReference type="PANTHER" id="PTHR11918:SF45">
    <property type="entry name" value="THREONYLCARBAMOYLADENOSINE TRNA METHYLTHIOTRANSFERASE"/>
    <property type="match status" value="1"/>
</dbReference>
<evidence type="ECO:0000256" key="13">
    <source>
        <dbReference type="ARBA" id="ARBA00051661"/>
    </source>
</evidence>
<dbReference type="InterPro" id="IPR023404">
    <property type="entry name" value="rSAM_horseshoe"/>
</dbReference>
<keyword evidence="9" id="KW-0479">Metal-binding</keyword>
<feature type="domain" description="Radical SAM core" evidence="18">
    <location>
        <begin position="139"/>
        <end position="367"/>
    </location>
</feature>
<dbReference type="PROSITE" id="PS01278">
    <property type="entry name" value="MTTASE_RADICAL"/>
    <property type="match status" value="1"/>
</dbReference>
<dbReference type="SUPFAM" id="SSF102114">
    <property type="entry name" value="Radical SAM enzymes"/>
    <property type="match status" value="1"/>
</dbReference>
<dbReference type="RefSeq" id="WP_072149774.1">
    <property type="nucleotide sequence ID" value="NZ_CZVU01000007.1"/>
</dbReference>
<keyword evidence="20" id="KW-1185">Reference proteome</keyword>